<feature type="non-terminal residue" evidence="9">
    <location>
        <position position="180"/>
    </location>
</feature>
<accession>A0ABV0Q3I0</accession>
<evidence type="ECO:0000313" key="9">
    <source>
        <dbReference type="EMBL" id="MEQ2190330.1"/>
    </source>
</evidence>
<proteinExistence type="inferred from homology"/>
<dbReference type="PRINTS" id="PR00756">
    <property type="entry name" value="ALADIPTASE"/>
</dbReference>
<evidence type="ECO:0000256" key="7">
    <source>
        <dbReference type="ARBA" id="ARBA00023049"/>
    </source>
</evidence>
<dbReference type="InterPro" id="IPR014782">
    <property type="entry name" value="Peptidase_M1_dom"/>
</dbReference>
<keyword evidence="10" id="KW-1185">Reference proteome</keyword>
<dbReference type="SUPFAM" id="SSF55486">
    <property type="entry name" value="Metalloproteases ('zincins'), catalytic domain"/>
    <property type="match status" value="1"/>
</dbReference>
<organism evidence="9 10">
    <name type="scientific">Goodea atripinnis</name>
    <dbReference type="NCBI Taxonomy" id="208336"/>
    <lineage>
        <taxon>Eukaryota</taxon>
        <taxon>Metazoa</taxon>
        <taxon>Chordata</taxon>
        <taxon>Craniata</taxon>
        <taxon>Vertebrata</taxon>
        <taxon>Euteleostomi</taxon>
        <taxon>Actinopterygii</taxon>
        <taxon>Neopterygii</taxon>
        <taxon>Teleostei</taxon>
        <taxon>Neoteleostei</taxon>
        <taxon>Acanthomorphata</taxon>
        <taxon>Ovalentaria</taxon>
        <taxon>Atherinomorphae</taxon>
        <taxon>Cyprinodontiformes</taxon>
        <taxon>Goodeidae</taxon>
        <taxon>Goodea</taxon>
    </lineage>
</organism>
<dbReference type="GO" id="GO:0004177">
    <property type="term" value="F:aminopeptidase activity"/>
    <property type="evidence" value="ECO:0007669"/>
    <property type="project" value="UniProtKB-KW"/>
</dbReference>
<dbReference type="InterPro" id="IPR001930">
    <property type="entry name" value="Peptidase_M1"/>
</dbReference>
<sequence>SRVWAEPCLLSCAVKKLGGSVERWLGVAEDLFGEYLWGRCDIVFLPPSFPIVAMENPCLTFIIASILESSEFLLIDVIHEIAHGWFGNAVTNATWEEMWLSEGLATYAQRRITTEAYGEGGASVLINRFFQNHGFTLGHLSSGEAFTCLETVVRLDALHRQLRLLGDSNPVSKLQVKFEP</sequence>
<comment type="cofactor">
    <cofactor evidence="1">
        <name>Zn(2+)</name>
        <dbReference type="ChEBI" id="CHEBI:29105"/>
    </cofactor>
</comment>
<dbReference type="Gene3D" id="1.10.390.10">
    <property type="entry name" value="Neutral Protease Domain 2"/>
    <property type="match status" value="1"/>
</dbReference>
<evidence type="ECO:0000256" key="1">
    <source>
        <dbReference type="ARBA" id="ARBA00001947"/>
    </source>
</evidence>
<dbReference type="InterPro" id="IPR034015">
    <property type="entry name" value="M1_LTA4H"/>
</dbReference>
<keyword evidence="7" id="KW-0482">Metalloprotease</keyword>
<evidence type="ECO:0000259" key="8">
    <source>
        <dbReference type="Pfam" id="PF01433"/>
    </source>
</evidence>
<keyword evidence="5" id="KW-0378">Hydrolase</keyword>
<feature type="domain" description="Peptidase M1 membrane alanine aminopeptidase" evidence="8">
    <location>
        <begin position="28"/>
        <end position="120"/>
    </location>
</feature>
<dbReference type="InterPro" id="IPR027268">
    <property type="entry name" value="Peptidase_M4/M1_CTD_sf"/>
</dbReference>
<evidence type="ECO:0000256" key="2">
    <source>
        <dbReference type="ARBA" id="ARBA00010136"/>
    </source>
</evidence>
<evidence type="ECO:0000256" key="4">
    <source>
        <dbReference type="ARBA" id="ARBA00022723"/>
    </source>
</evidence>
<evidence type="ECO:0000256" key="5">
    <source>
        <dbReference type="ARBA" id="ARBA00022801"/>
    </source>
</evidence>
<evidence type="ECO:0000256" key="6">
    <source>
        <dbReference type="ARBA" id="ARBA00022833"/>
    </source>
</evidence>
<dbReference type="EMBL" id="JAHRIO010099887">
    <property type="protein sequence ID" value="MEQ2190330.1"/>
    <property type="molecule type" value="Genomic_DNA"/>
</dbReference>
<protein>
    <submittedName>
        <fullName evidence="9">Aminopeptidase rnpepl1</fullName>
    </submittedName>
</protein>
<evidence type="ECO:0000313" key="10">
    <source>
        <dbReference type="Proteomes" id="UP001476798"/>
    </source>
</evidence>
<dbReference type="Proteomes" id="UP001476798">
    <property type="component" value="Unassembled WGS sequence"/>
</dbReference>
<keyword evidence="6" id="KW-0862">Zinc</keyword>
<name>A0ABV0Q3I0_9TELE</name>
<dbReference type="Pfam" id="PF01433">
    <property type="entry name" value="Peptidase_M1"/>
    <property type="match status" value="1"/>
</dbReference>
<dbReference type="PANTHER" id="PTHR45726">
    <property type="entry name" value="LEUKOTRIENE A-4 HYDROLASE"/>
    <property type="match status" value="1"/>
</dbReference>
<dbReference type="Gene3D" id="3.30.2010.30">
    <property type="match status" value="1"/>
</dbReference>
<comment type="similarity">
    <text evidence="2">Belongs to the peptidase M1 family.</text>
</comment>
<evidence type="ECO:0000256" key="3">
    <source>
        <dbReference type="ARBA" id="ARBA00022670"/>
    </source>
</evidence>
<keyword evidence="3" id="KW-0645">Protease</keyword>
<keyword evidence="9" id="KW-0031">Aminopeptidase</keyword>
<gene>
    <name evidence="9" type="primary">RNPEPL1</name>
    <name evidence="9" type="ORF">GOODEAATRI_034667</name>
</gene>
<reference evidence="9 10" key="1">
    <citation type="submission" date="2021-06" db="EMBL/GenBank/DDBJ databases">
        <authorList>
            <person name="Palmer J.M."/>
        </authorList>
    </citation>
    <scope>NUCLEOTIDE SEQUENCE [LARGE SCALE GENOMIC DNA]</scope>
    <source>
        <strain evidence="9 10">GA_2019</strain>
        <tissue evidence="9">Muscle</tissue>
    </source>
</reference>
<feature type="non-terminal residue" evidence="9">
    <location>
        <position position="1"/>
    </location>
</feature>
<comment type="caution">
    <text evidence="9">The sequence shown here is derived from an EMBL/GenBank/DDBJ whole genome shotgun (WGS) entry which is preliminary data.</text>
</comment>
<keyword evidence="4" id="KW-0479">Metal-binding</keyword>
<dbReference type="PANTHER" id="PTHR45726:SF2">
    <property type="entry name" value="AMINOPEPTIDASE RNPEPL1"/>
    <property type="match status" value="1"/>
</dbReference>